<protein>
    <submittedName>
        <fullName evidence="2">Uncharacterized protein</fullName>
    </submittedName>
</protein>
<feature type="chain" id="PRO_5016130574" evidence="1">
    <location>
        <begin position="20"/>
        <end position="202"/>
    </location>
</feature>
<dbReference type="Proteomes" id="UP000247980">
    <property type="component" value="Unassembled WGS sequence"/>
</dbReference>
<evidence type="ECO:0000313" key="2">
    <source>
        <dbReference type="EMBL" id="PYI38875.1"/>
    </source>
</evidence>
<accession>A0A2V5IQQ6</accession>
<dbReference type="RefSeq" id="WP_110484911.1">
    <property type="nucleotide sequence ID" value="NZ_QJVC01000005.1"/>
</dbReference>
<sequence length="202" mass="20186">MTVSLLMALGLVTAPASFAAPPTGDVALAGLLGSRPGATTLPVQISDQVGGSIDVGTGNFLLSINALTLPGINSNQGLGATFNSLSTITAPGLAGPRWTMTLGSAGSLATASTGMIFTAGDGYAALFTAVSGSTTAYTPPAGVKADLLKTGTTGWTLTSRTTAEVVTFDSDGRATKVTDRNANNTTLTWSSTKPTQIISTRG</sequence>
<dbReference type="EMBL" id="QJVC01000005">
    <property type="protein sequence ID" value="PYI38875.1"/>
    <property type="molecule type" value="Genomic_DNA"/>
</dbReference>
<reference evidence="2 3" key="1">
    <citation type="submission" date="2018-05" db="EMBL/GenBank/DDBJ databases">
        <title>Genetic diversity of glacier-inhabiting Cryobacterium bacteria in China and description of Cryobacterium mengkeensis sp. nov. and Arthrobacter glacialis sp. nov.</title>
        <authorList>
            <person name="Liu Q."/>
            <person name="Xin Y.-H."/>
        </authorList>
    </citation>
    <scope>NUCLEOTIDE SEQUENCE [LARGE SCALE GENOMIC DNA]</scope>
    <source>
        <strain evidence="2 3">B7</strain>
    </source>
</reference>
<evidence type="ECO:0000256" key="1">
    <source>
        <dbReference type="SAM" id="SignalP"/>
    </source>
</evidence>
<comment type="caution">
    <text evidence="2">The sequence shown here is derived from an EMBL/GenBank/DDBJ whole genome shotgun (WGS) entry which is preliminary data.</text>
</comment>
<feature type="signal peptide" evidence="1">
    <location>
        <begin position="1"/>
        <end position="19"/>
    </location>
</feature>
<keyword evidence="1" id="KW-0732">Signal</keyword>
<dbReference type="AlphaFoldDB" id="A0A2V5IQQ6"/>
<dbReference type="OrthoDB" id="4966838at2"/>
<gene>
    <name evidence="2" type="ORF">CVS30_08625</name>
</gene>
<name>A0A2V5IQQ6_9MICC</name>
<proteinExistence type="predicted"/>
<keyword evidence="3" id="KW-1185">Reference proteome</keyword>
<evidence type="ECO:0000313" key="3">
    <source>
        <dbReference type="Proteomes" id="UP000247980"/>
    </source>
</evidence>
<organism evidence="2 3">
    <name type="scientific">Arthrobacter psychrolactophilus</name>
    <dbReference type="NCBI Taxonomy" id="92442"/>
    <lineage>
        <taxon>Bacteria</taxon>
        <taxon>Bacillati</taxon>
        <taxon>Actinomycetota</taxon>
        <taxon>Actinomycetes</taxon>
        <taxon>Micrococcales</taxon>
        <taxon>Micrococcaceae</taxon>
        <taxon>Arthrobacter</taxon>
    </lineage>
</organism>